<evidence type="ECO:0000313" key="2">
    <source>
        <dbReference type="WBParaSite" id="ES5_v2.g15106.t1"/>
    </source>
</evidence>
<evidence type="ECO:0000313" key="1">
    <source>
        <dbReference type="Proteomes" id="UP000887579"/>
    </source>
</evidence>
<organism evidence="1 2">
    <name type="scientific">Panagrolaimus sp. ES5</name>
    <dbReference type="NCBI Taxonomy" id="591445"/>
    <lineage>
        <taxon>Eukaryota</taxon>
        <taxon>Metazoa</taxon>
        <taxon>Ecdysozoa</taxon>
        <taxon>Nematoda</taxon>
        <taxon>Chromadorea</taxon>
        <taxon>Rhabditida</taxon>
        <taxon>Tylenchina</taxon>
        <taxon>Panagrolaimomorpha</taxon>
        <taxon>Panagrolaimoidea</taxon>
        <taxon>Panagrolaimidae</taxon>
        <taxon>Panagrolaimus</taxon>
    </lineage>
</organism>
<name>A0AC34FCY8_9BILA</name>
<dbReference type="Proteomes" id="UP000887579">
    <property type="component" value="Unplaced"/>
</dbReference>
<sequence>MAYVDRITDETIYTNLLFFKNAAHKRQITLSVNEGSLPSYKAEAKIHEVIKNLPQTLNEKDETIRMPVIAFFDNSSVICIWNADQSGYEFLDSWNGIFGNELLIAFDKEKPSYCTEAVATIRSKPTFVVSDLLNVMSKSSAKPFYPFGFKITEDSENPVLIEFDNFDGTRKVATPVFLMALLLKQHIKMIKNETVEKPAKIGFCLPLEKDAVKQMHLQNQIKESFTALKSEGVFIEI</sequence>
<dbReference type="WBParaSite" id="ES5_v2.g15106.t1">
    <property type="protein sequence ID" value="ES5_v2.g15106.t1"/>
    <property type="gene ID" value="ES5_v2.g15106"/>
</dbReference>
<reference evidence="2" key="1">
    <citation type="submission" date="2022-11" db="UniProtKB">
        <authorList>
            <consortium name="WormBaseParasite"/>
        </authorList>
    </citation>
    <scope>IDENTIFICATION</scope>
</reference>
<proteinExistence type="predicted"/>
<accession>A0AC34FCY8</accession>
<protein>
    <submittedName>
        <fullName evidence="2">Uncharacterized protein</fullName>
    </submittedName>
</protein>